<keyword evidence="5" id="KW-1185">Reference proteome</keyword>
<dbReference type="VEuPathDB" id="FungiDB:MELLADRAFT_94200"/>
<reference evidence="5" key="1">
    <citation type="journal article" date="2011" name="Proc. Natl. Acad. Sci. U.S.A.">
        <title>Obligate biotrophy features unraveled by the genomic analysis of rust fungi.</title>
        <authorList>
            <person name="Duplessis S."/>
            <person name="Cuomo C.A."/>
            <person name="Lin Y.-C."/>
            <person name="Aerts A."/>
            <person name="Tisserant E."/>
            <person name="Veneault-Fourrey C."/>
            <person name="Joly D.L."/>
            <person name="Hacquard S."/>
            <person name="Amselem J."/>
            <person name="Cantarel B.L."/>
            <person name="Chiu R."/>
            <person name="Coutinho P.M."/>
            <person name="Feau N."/>
            <person name="Field M."/>
            <person name="Frey P."/>
            <person name="Gelhaye E."/>
            <person name="Goldberg J."/>
            <person name="Grabherr M.G."/>
            <person name="Kodira C.D."/>
            <person name="Kohler A."/>
            <person name="Kuees U."/>
            <person name="Lindquist E.A."/>
            <person name="Lucas S.M."/>
            <person name="Mago R."/>
            <person name="Mauceli E."/>
            <person name="Morin E."/>
            <person name="Murat C."/>
            <person name="Pangilinan J.L."/>
            <person name="Park R."/>
            <person name="Pearson M."/>
            <person name="Quesneville H."/>
            <person name="Rouhier N."/>
            <person name="Sakthikumar S."/>
            <person name="Salamov A.A."/>
            <person name="Schmutz J."/>
            <person name="Selles B."/>
            <person name="Shapiro H."/>
            <person name="Tanguay P."/>
            <person name="Tuskan G.A."/>
            <person name="Henrissat B."/>
            <person name="Van de Peer Y."/>
            <person name="Rouze P."/>
            <person name="Ellis J.G."/>
            <person name="Dodds P.N."/>
            <person name="Schein J.E."/>
            <person name="Zhong S."/>
            <person name="Hamelin R.C."/>
            <person name="Grigoriev I.V."/>
            <person name="Szabo L.J."/>
            <person name="Martin F."/>
        </authorList>
    </citation>
    <scope>NUCLEOTIDE SEQUENCE [LARGE SCALE GENOMIC DNA]</scope>
    <source>
        <strain evidence="5">98AG31 / pathotype 3-4-7</strain>
    </source>
</reference>
<accession>F4S6U7</accession>
<sequence length="822" mass="95482">MEEDIINPFDLHAINKALVCLELQREWKAISTIDQVHQLGNPFGPHRSLPISHPSSTPPRRSLFTLLSRSSQSSFQSTLRRKKLDRSSSVNSENNSEIFESRNENQIPMLSFLFQKLGYHFPGLSTASSECWDNIQYFFHDFNSRNFSTSQERQELTKRAIISMGYTRILSTYIGSIVCFMDQFPEPARPDHQLMKLVDELYARLPLNDASIRAVYEEKHDTFLVHLPTTSVSYGPIPSSELIRFLRQSYAKDLNITQLNFIDQSLEENISDPNLTSFLETYRLPSLSDEASALINRHQNEAQEEWVRAGQLITQAKQGYRDFIHRLIYEDGELDRTFEMVAQYDSLAALTKEQKLYRNAEFWASLWLASELHFIYVTGPAAEEIRALVIKLDSLMPYELIKQGLKIVNPVLAIKSVVTLLLGQPFGGLSLFQRMVQIVLKNQISTFDKQIEVILEEEEEKETVLAAFEALKDYVYISGREKRGVWDELETKNEDIVMSILSRADDRLTVSQLETISSGRENYYKDLDTVGSRIFRKCSQILRLIISSLTLKRDREHIIEMVLEPNNYIIRTIKIFLDIYYPTIYRVAAVTDLSRRFSDTEAFIKDLIELLKRGSVRVADMIDLLDKHKESYWRFIHEIVGHDDLCKSLKEWFQKILNLIKEGNRSPNFDFNHLESNEPPKLKSLLTEIIESSSTSREEILKEARSIAEYDRCVKAIGELQSRIDILGSQRCDAKIHQDYRSACQELSELDPIIKQRVRVEERKDMLSWAWWVREEEWVGRLGIHQTLNGMESKDDQEIIIDPPVLLVIPNLIEQYVKRVWN</sequence>
<dbReference type="Proteomes" id="UP000001072">
    <property type="component" value="Unassembled WGS sequence"/>
</dbReference>
<dbReference type="GeneID" id="18936818"/>
<evidence type="ECO:0000313" key="5">
    <source>
        <dbReference type="Proteomes" id="UP000001072"/>
    </source>
</evidence>
<dbReference type="KEGG" id="mlr:MELLADRAFT_94200"/>
<dbReference type="GO" id="GO:0035091">
    <property type="term" value="F:phosphatidylinositol binding"/>
    <property type="evidence" value="ECO:0007669"/>
    <property type="project" value="TreeGrafter"/>
</dbReference>
<dbReference type="HOGENOM" id="CLU_329316_0_0_1"/>
<evidence type="ECO:0000259" key="3">
    <source>
        <dbReference type="Pfam" id="PF12828"/>
    </source>
</evidence>
<feature type="region of interest" description="Disordered" evidence="1">
    <location>
        <begin position="77"/>
        <end position="98"/>
    </location>
</feature>
<evidence type="ECO:0000256" key="1">
    <source>
        <dbReference type="SAM" id="MobiDB-lite"/>
    </source>
</evidence>
<dbReference type="OrthoDB" id="2414662at2759"/>
<feature type="domain" description="PX" evidence="2">
    <location>
        <begin position="338"/>
        <end position="661"/>
    </location>
</feature>
<dbReference type="RefSeq" id="XP_007417098.1">
    <property type="nucleotide sequence ID" value="XM_007417036.1"/>
</dbReference>
<dbReference type="AlphaFoldDB" id="F4S6U7"/>
<evidence type="ECO:0000259" key="2">
    <source>
        <dbReference type="Pfam" id="PF12825"/>
    </source>
</evidence>
<dbReference type="InterPro" id="IPR047168">
    <property type="entry name" value="LEC1-like"/>
</dbReference>
<dbReference type="InterPro" id="IPR024555">
    <property type="entry name" value="PX-associated"/>
</dbReference>
<dbReference type="STRING" id="747676.F4S6U7"/>
<dbReference type="InParanoid" id="F4S6U7"/>
<gene>
    <name evidence="4" type="ORF">MELLADRAFT_94200</name>
</gene>
<proteinExistence type="predicted"/>
<dbReference type="PANTHER" id="PTHR47185:SF1">
    <property type="entry name" value="PX DOMAIN-CONTAINING PROTEIN YPR097W"/>
    <property type="match status" value="1"/>
</dbReference>
<name>F4S6U7_MELLP</name>
<dbReference type="Pfam" id="PF12825">
    <property type="entry name" value="DUF3818"/>
    <property type="match status" value="1"/>
</dbReference>
<dbReference type="Pfam" id="PF12828">
    <property type="entry name" value="PXB"/>
    <property type="match status" value="1"/>
</dbReference>
<protein>
    <submittedName>
        <fullName evidence="4">Uncharacterized protein</fullName>
    </submittedName>
</protein>
<dbReference type="PANTHER" id="PTHR47185">
    <property type="entry name" value="PX DOMAIN-CONTAINING PROTEIN YPR097W"/>
    <property type="match status" value="1"/>
</dbReference>
<feature type="domain" description="PX-associated" evidence="3">
    <location>
        <begin position="5"/>
        <end position="175"/>
    </location>
</feature>
<dbReference type="eggNOG" id="KOG2273">
    <property type="taxonomic scope" value="Eukaryota"/>
</dbReference>
<evidence type="ECO:0000313" key="4">
    <source>
        <dbReference type="EMBL" id="EGF99637.1"/>
    </source>
</evidence>
<feature type="compositionally biased region" description="Low complexity" evidence="1">
    <location>
        <begin position="87"/>
        <end position="98"/>
    </location>
</feature>
<dbReference type="InterPro" id="IPR024554">
    <property type="entry name" value="LEC1-like_C"/>
</dbReference>
<dbReference type="EMBL" id="GL883156">
    <property type="protein sequence ID" value="EGF99637.1"/>
    <property type="molecule type" value="Genomic_DNA"/>
</dbReference>
<organism evidence="5">
    <name type="scientific">Melampsora larici-populina (strain 98AG31 / pathotype 3-4-7)</name>
    <name type="common">Poplar leaf rust fungus</name>
    <dbReference type="NCBI Taxonomy" id="747676"/>
    <lineage>
        <taxon>Eukaryota</taxon>
        <taxon>Fungi</taxon>
        <taxon>Dikarya</taxon>
        <taxon>Basidiomycota</taxon>
        <taxon>Pucciniomycotina</taxon>
        <taxon>Pucciniomycetes</taxon>
        <taxon>Pucciniales</taxon>
        <taxon>Melampsoraceae</taxon>
        <taxon>Melampsora</taxon>
    </lineage>
</organism>